<evidence type="ECO:0000313" key="3">
    <source>
        <dbReference type="EMBL" id="CAA9332831.1"/>
    </source>
</evidence>
<feature type="domain" description="DUF2231" evidence="2">
    <location>
        <begin position="63"/>
        <end position="185"/>
    </location>
</feature>
<dbReference type="InterPro" id="IPR019251">
    <property type="entry name" value="DUF2231_TM"/>
</dbReference>
<dbReference type="EMBL" id="CADCUJ010000013">
    <property type="protein sequence ID" value="CAA9332831.1"/>
    <property type="molecule type" value="Genomic_DNA"/>
</dbReference>
<reference evidence="3" key="1">
    <citation type="submission" date="2020-02" db="EMBL/GenBank/DDBJ databases">
        <authorList>
            <person name="Meier V. D."/>
        </authorList>
    </citation>
    <scope>NUCLEOTIDE SEQUENCE</scope>
    <source>
        <strain evidence="3">AVDCRST_MAG72</strain>
    </source>
</reference>
<organism evidence="3">
    <name type="scientific">uncultured Nocardioidaceae bacterium</name>
    <dbReference type="NCBI Taxonomy" id="253824"/>
    <lineage>
        <taxon>Bacteria</taxon>
        <taxon>Bacillati</taxon>
        <taxon>Actinomycetota</taxon>
        <taxon>Actinomycetes</taxon>
        <taxon>Propionibacteriales</taxon>
        <taxon>Nocardioidaceae</taxon>
        <taxon>environmental samples</taxon>
    </lineage>
</organism>
<feature type="transmembrane region" description="Helical" evidence="1">
    <location>
        <begin position="128"/>
        <end position="147"/>
    </location>
</feature>
<keyword evidence="1" id="KW-1133">Transmembrane helix</keyword>
<accession>A0A6J4LI43</accession>
<keyword evidence="1" id="KW-0472">Membrane</keyword>
<evidence type="ECO:0000259" key="2">
    <source>
        <dbReference type="Pfam" id="PF09990"/>
    </source>
</evidence>
<gene>
    <name evidence="3" type="ORF">AVDCRST_MAG72-224</name>
</gene>
<evidence type="ECO:0000256" key="1">
    <source>
        <dbReference type="SAM" id="Phobius"/>
    </source>
</evidence>
<dbReference type="AlphaFoldDB" id="A0A6J4LI43"/>
<protein>
    <submittedName>
        <fullName evidence="3">Ferredoxin, 2Fe-2S</fullName>
    </submittedName>
</protein>
<proteinExistence type="predicted"/>
<feature type="transmembrane region" description="Helical" evidence="1">
    <location>
        <begin position="99"/>
        <end position="116"/>
    </location>
</feature>
<name>A0A6J4LI43_9ACTN</name>
<keyword evidence="1" id="KW-0812">Transmembrane</keyword>
<sequence>MATTPLYDAVGAPGTAPPPLVDWTRRLEQASFLDGPAGLLQHLAEALVADRSRRDLLQGRWLGHALHPVLTDLPIGFWVSTNVLDLVGGRQARPAATRLLALGVLSAVPAVITGYAEYADTSRQDKRIGFVHAASNASAIALFTASLKARRSDHHARGVLLSFAGITAASLGGFLGSHLNSARKVSSRHEAFADR</sequence>
<dbReference type="Pfam" id="PF09990">
    <property type="entry name" value="DUF2231"/>
    <property type="match status" value="1"/>
</dbReference>
<feature type="transmembrane region" description="Helical" evidence="1">
    <location>
        <begin position="159"/>
        <end position="179"/>
    </location>
</feature>